<accession>A0A5N0UTQ7</accession>
<sequence length="79" mass="8947">METRLDKRYSSDGAVATPWEEARERVRAAGVSWLTTLRADGRPHITPLLTVWVADAVYFCTGAEEQKALNLAANPRWRF</sequence>
<evidence type="ECO:0000259" key="2">
    <source>
        <dbReference type="Pfam" id="PF01243"/>
    </source>
</evidence>
<protein>
    <submittedName>
        <fullName evidence="3">Pyridoxamine 5'-phosphate oxidase family protein</fullName>
    </submittedName>
</protein>
<evidence type="ECO:0000313" key="4">
    <source>
        <dbReference type="Proteomes" id="UP000319769"/>
    </source>
</evidence>
<dbReference type="PANTHER" id="PTHR35176">
    <property type="entry name" value="HEME OXYGENASE HI_0854-RELATED"/>
    <property type="match status" value="1"/>
</dbReference>
<dbReference type="Pfam" id="PF01243">
    <property type="entry name" value="PNPOx_N"/>
    <property type="match status" value="1"/>
</dbReference>
<evidence type="ECO:0000313" key="3">
    <source>
        <dbReference type="EMBL" id="KAA9153261.1"/>
    </source>
</evidence>
<dbReference type="RefSeq" id="WP_144757403.1">
    <property type="nucleotide sequence ID" value="NZ_VMNW02000078.1"/>
</dbReference>
<dbReference type="Gene3D" id="2.30.110.10">
    <property type="entry name" value="Electron Transport, Fmn-binding Protein, Chain A"/>
    <property type="match status" value="1"/>
</dbReference>
<keyword evidence="1" id="KW-0560">Oxidoreductase</keyword>
<organism evidence="3 4">
    <name type="scientific">Amycolatopsis acidicola</name>
    <dbReference type="NCBI Taxonomy" id="2596893"/>
    <lineage>
        <taxon>Bacteria</taxon>
        <taxon>Bacillati</taxon>
        <taxon>Actinomycetota</taxon>
        <taxon>Actinomycetes</taxon>
        <taxon>Pseudonocardiales</taxon>
        <taxon>Pseudonocardiaceae</taxon>
        <taxon>Amycolatopsis</taxon>
    </lineage>
</organism>
<dbReference type="OrthoDB" id="157302at2"/>
<dbReference type="InterPro" id="IPR052019">
    <property type="entry name" value="F420H2_bilvrd_red/Heme_oxyg"/>
</dbReference>
<dbReference type="Proteomes" id="UP000319769">
    <property type="component" value="Unassembled WGS sequence"/>
</dbReference>
<dbReference type="PANTHER" id="PTHR35176:SF4">
    <property type="entry name" value="PYRIDOXAMINE 5'-PHOSPHATE OXIDASE-RELATED FMN-BINDING"/>
    <property type="match status" value="1"/>
</dbReference>
<dbReference type="GO" id="GO:0016627">
    <property type="term" value="F:oxidoreductase activity, acting on the CH-CH group of donors"/>
    <property type="evidence" value="ECO:0007669"/>
    <property type="project" value="TreeGrafter"/>
</dbReference>
<dbReference type="EMBL" id="VMNW02000078">
    <property type="protein sequence ID" value="KAA9153261.1"/>
    <property type="molecule type" value="Genomic_DNA"/>
</dbReference>
<feature type="domain" description="Pyridoxamine 5'-phosphate oxidase N-terminal" evidence="2">
    <location>
        <begin position="20"/>
        <end position="76"/>
    </location>
</feature>
<gene>
    <name evidence="3" type="ORF">FPZ12_035035</name>
</gene>
<dbReference type="GO" id="GO:0070967">
    <property type="term" value="F:coenzyme F420 binding"/>
    <property type="evidence" value="ECO:0007669"/>
    <property type="project" value="TreeGrafter"/>
</dbReference>
<keyword evidence="4" id="KW-1185">Reference proteome</keyword>
<dbReference type="InterPro" id="IPR011576">
    <property type="entry name" value="Pyridox_Oxase_N"/>
</dbReference>
<comment type="caution">
    <text evidence="3">The sequence shown here is derived from an EMBL/GenBank/DDBJ whole genome shotgun (WGS) entry which is preliminary data.</text>
</comment>
<name>A0A5N0UTQ7_9PSEU</name>
<dbReference type="AlphaFoldDB" id="A0A5N0UTQ7"/>
<evidence type="ECO:0000256" key="1">
    <source>
        <dbReference type="ARBA" id="ARBA00023002"/>
    </source>
</evidence>
<reference evidence="3" key="1">
    <citation type="submission" date="2019-09" db="EMBL/GenBank/DDBJ databases">
        <authorList>
            <person name="Teo W.F.A."/>
            <person name="Duangmal K."/>
        </authorList>
    </citation>
    <scope>NUCLEOTIDE SEQUENCE [LARGE SCALE GENOMIC DNA]</scope>
    <source>
        <strain evidence="3">K81G1</strain>
    </source>
</reference>
<dbReference type="GO" id="GO:0005829">
    <property type="term" value="C:cytosol"/>
    <property type="evidence" value="ECO:0007669"/>
    <property type="project" value="TreeGrafter"/>
</dbReference>
<dbReference type="SUPFAM" id="SSF50475">
    <property type="entry name" value="FMN-binding split barrel"/>
    <property type="match status" value="1"/>
</dbReference>
<dbReference type="InterPro" id="IPR012349">
    <property type="entry name" value="Split_barrel_FMN-bd"/>
</dbReference>
<proteinExistence type="predicted"/>